<feature type="chain" id="PRO_5019194389" description="Ecp2 effector protein domain-containing protein" evidence="1">
    <location>
        <begin position="22"/>
        <end position="184"/>
    </location>
</feature>
<dbReference type="EMBL" id="NAJM01000047">
    <property type="protein sequence ID" value="RVX67492.1"/>
    <property type="molecule type" value="Genomic_DNA"/>
</dbReference>
<name>A0A438MX23_EXOME</name>
<comment type="caution">
    <text evidence="2">The sequence shown here is derived from an EMBL/GenBank/DDBJ whole genome shotgun (WGS) entry which is preliminary data.</text>
</comment>
<dbReference type="Proteomes" id="UP000288859">
    <property type="component" value="Unassembled WGS sequence"/>
</dbReference>
<dbReference type="OrthoDB" id="10277146at2759"/>
<dbReference type="VEuPathDB" id="FungiDB:PV10_03745"/>
<keyword evidence="1" id="KW-0732">Signal</keyword>
<dbReference type="AlphaFoldDB" id="A0A438MX23"/>
<evidence type="ECO:0000313" key="3">
    <source>
        <dbReference type="Proteomes" id="UP000288859"/>
    </source>
</evidence>
<evidence type="ECO:0000256" key="1">
    <source>
        <dbReference type="SAM" id="SignalP"/>
    </source>
</evidence>
<gene>
    <name evidence="2" type="ORF">B0A52_08845</name>
</gene>
<evidence type="ECO:0000313" key="2">
    <source>
        <dbReference type="EMBL" id="RVX67492.1"/>
    </source>
</evidence>
<accession>A0A438MX23</accession>
<evidence type="ECO:0008006" key="4">
    <source>
        <dbReference type="Google" id="ProtNLM"/>
    </source>
</evidence>
<sequence>MISLKFLVLLFVAITLSPARAQEDSPDVKVEDVHEHEARELQNPKDYENGVYRFDEPILTGFECGWQAVRRLKRGQKGGDKHCEEFYSHVTKKGLMYDVSVICDSGYAPWGEQPNKLAFQLNTTQVNARSTKEQRIKDSRVRVVYPEGGFQFFDVDMIAEGIGHGDDQIGWKGFRCRKVNFDAA</sequence>
<reference evidence="2 3" key="1">
    <citation type="submission" date="2017-03" db="EMBL/GenBank/DDBJ databases">
        <title>Genomes of endolithic fungi from Antarctica.</title>
        <authorList>
            <person name="Coleine C."/>
            <person name="Masonjones S."/>
            <person name="Stajich J.E."/>
        </authorList>
    </citation>
    <scope>NUCLEOTIDE SEQUENCE [LARGE SCALE GENOMIC DNA]</scope>
    <source>
        <strain evidence="2 3">CCFEE 6314</strain>
    </source>
</reference>
<proteinExistence type="predicted"/>
<organism evidence="2 3">
    <name type="scientific">Exophiala mesophila</name>
    <name type="common">Black yeast-like fungus</name>
    <dbReference type="NCBI Taxonomy" id="212818"/>
    <lineage>
        <taxon>Eukaryota</taxon>
        <taxon>Fungi</taxon>
        <taxon>Dikarya</taxon>
        <taxon>Ascomycota</taxon>
        <taxon>Pezizomycotina</taxon>
        <taxon>Eurotiomycetes</taxon>
        <taxon>Chaetothyriomycetidae</taxon>
        <taxon>Chaetothyriales</taxon>
        <taxon>Herpotrichiellaceae</taxon>
        <taxon>Exophiala</taxon>
    </lineage>
</organism>
<feature type="signal peptide" evidence="1">
    <location>
        <begin position="1"/>
        <end position="21"/>
    </location>
</feature>
<protein>
    <recommendedName>
        <fullName evidence="4">Ecp2 effector protein domain-containing protein</fullName>
    </recommendedName>
</protein>